<evidence type="ECO:0000313" key="3">
    <source>
        <dbReference type="Proteomes" id="UP000008792"/>
    </source>
</evidence>
<dbReference type="AlphaFoldDB" id="B4LR11"/>
<keyword evidence="1" id="KW-1133">Transmembrane helix</keyword>
<dbReference type="OrthoDB" id="9895378at2759"/>
<gene>
    <name evidence="2" type="primary">Dvir\GJ17526</name>
    <name evidence="2" type="ORF">Dvir_GJ17526</name>
</gene>
<feature type="transmembrane region" description="Helical" evidence="1">
    <location>
        <begin position="122"/>
        <end position="139"/>
    </location>
</feature>
<name>B4LR11_DROVI</name>
<dbReference type="OMA" id="VNIFCIC"/>
<feature type="transmembrane region" description="Helical" evidence="1">
    <location>
        <begin position="176"/>
        <end position="198"/>
    </location>
</feature>
<organism evidence="2 3">
    <name type="scientific">Drosophila virilis</name>
    <name type="common">Fruit fly</name>
    <dbReference type="NCBI Taxonomy" id="7244"/>
    <lineage>
        <taxon>Eukaryota</taxon>
        <taxon>Metazoa</taxon>
        <taxon>Ecdysozoa</taxon>
        <taxon>Arthropoda</taxon>
        <taxon>Hexapoda</taxon>
        <taxon>Insecta</taxon>
        <taxon>Pterygota</taxon>
        <taxon>Neoptera</taxon>
        <taxon>Endopterygota</taxon>
        <taxon>Diptera</taxon>
        <taxon>Brachycera</taxon>
        <taxon>Muscomorpha</taxon>
        <taxon>Ephydroidea</taxon>
        <taxon>Drosophilidae</taxon>
        <taxon>Drosophila</taxon>
    </lineage>
</organism>
<dbReference type="HOGENOM" id="CLU_1295580_0_0_1"/>
<reference evidence="2 3" key="1">
    <citation type="journal article" date="2007" name="Nature">
        <title>Evolution of genes and genomes on the Drosophila phylogeny.</title>
        <authorList>
            <consortium name="Drosophila 12 Genomes Consortium"/>
            <person name="Clark A.G."/>
            <person name="Eisen M.B."/>
            <person name="Smith D.R."/>
            <person name="Bergman C.M."/>
            <person name="Oliver B."/>
            <person name="Markow T.A."/>
            <person name="Kaufman T.C."/>
            <person name="Kellis M."/>
            <person name="Gelbart W."/>
            <person name="Iyer V.N."/>
            <person name="Pollard D.A."/>
            <person name="Sackton T.B."/>
            <person name="Larracuente A.M."/>
            <person name="Singh N.D."/>
            <person name="Abad J.P."/>
            <person name="Abt D.N."/>
            <person name="Adryan B."/>
            <person name="Aguade M."/>
            <person name="Akashi H."/>
            <person name="Anderson W.W."/>
            <person name="Aquadro C.F."/>
            <person name="Ardell D.H."/>
            <person name="Arguello R."/>
            <person name="Artieri C.G."/>
            <person name="Barbash D.A."/>
            <person name="Barker D."/>
            <person name="Barsanti P."/>
            <person name="Batterham P."/>
            <person name="Batzoglou S."/>
            <person name="Begun D."/>
            <person name="Bhutkar A."/>
            <person name="Blanco E."/>
            <person name="Bosak S.A."/>
            <person name="Bradley R.K."/>
            <person name="Brand A.D."/>
            <person name="Brent M.R."/>
            <person name="Brooks A.N."/>
            <person name="Brown R.H."/>
            <person name="Butlin R.K."/>
            <person name="Caggese C."/>
            <person name="Calvi B.R."/>
            <person name="Bernardo de Carvalho A."/>
            <person name="Caspi A."/>
            <person name="Castrezana S."/>
            <person name="Celniker S.E."/>
            <person name="Chang J.L."/>
            <person name="Chapple C."/>
            <person name="Chatterji S."/>
            <person name="Chinwalla A."/>
            <person name="Civetta A."/>
            <person name="Clifton S.W."/>
            <person name="Comeron J.M."/>
            <person name="Costello J.C."/>
            <person name="Coyne J.A."/>
            <person name="Daub J."/>
            <person name="David R.G."/>
            <person name="Delcher A.L."/>
            <person name="Delehaunty K."/>
            <person name="Do C.B."/>
            <person name="Ebling H."/>
            <person name="Edwards K."/>
            <person name="Eickbush T."/>
            <person name="Evans J.D."/>
            <person name="Filipski A."/>
            <person name="Findeiss S."/>
            <person name="Freyhult E."/>
            <person name="Fulton L."/>
            <person name="Fulton R."/>
            <person name="Garcia A.C."/>
            <person name="Gardiner A."/>
            <person name="Garfield D.A."/>
            <person name="Garvin B.E."/>
            <person name="Gibson G."/>
            <person name="Gilbert D."/>
            <person name="Gnerre S."/>
            <person name="Godfrey J."/>
            <person name="Good R."/>
            <person name="Gotea V."/>
            <person name="Gravely B."/>
            <person name="Greenberg A.J."/>
            <person name="Griffiths-Jones S."/>
            <person name="Gross S."/>
            <person name="Guigo R."/>
            <person name="Gustafson E.A."/>
            <person name="Haerty W."/>
            <person name="Hahn M.W."/>
            <person name="Halligan D.L."/>
            <person name="Halpern A.L."/>
            <person name="Halter G.M."/>
            <person name="Han M.V."/>
            <person name="Heger A."/>
            <person name="Hillier L."/>
            <person name="Hinrichs A.S."/>
            <person name="Holmes I."/>
            <person name="Hoskins R.A."/>
            <person name="Hubisz M.J."/>
            <person name="Hultmark D."/>
            <person name="Huntley M.A."/>
            <person name="Jaffe D.B."/>
            <person name="Jagadeeshan S."/>
            <person name="Jeck W.R."/>
            <person name="Johnson J."/>
            <person name="Jones C.D."/>
            <person name="Jordan W.C."/>
            <person name="Karpen G.H."/>
            <person name="Kataoka E."/>
            <person name="Keightley P.D."/>
            <person name="Kheradpour P."/>
            <person name="Kirkness E.F."/>
            <person name="Koerich L.B."/>
            <person name="Kristiansen K."/>
            <person name="Kudrna D."/>
            <person name="Kulathinal R.J."/>
            <person name="Kumar S."/>
            <person name="Kwok R."/>
            <person name="Lander E."/>
            <person name="Langley C.H."/>
            <person name="Lapoint R."/>
            <person name="Lazzaro B.P."/>
            <person name="Lee S.J."/>
            <person name="Levesque L."/>
            <person name="Li R."/>
            <person name="Lin C.F."/>
            <person name="Lin M.F."/>
            <person name="Lindblad-Toh K."/>
            <person name="Llopart A."/>
            <person name="Long M."/>
            <person name="Low L."/>
            <person name="Lozovsky E."/>
            <person name="Lu J."/>
            <person name="Luo M."/>
            <person name="Machado C.A."/>
            <person name="Makalowski W."/>
            <person name="Marzo M."/>
            <person name="Matsuda M."/>
            <person name="Matzkin L."/>
            <person name="McAllister B."/>
            <person name="McBride C.S."/>
            <person name="McKernan B."/>
            <person name="McKernan K."/>
            <person name="Mendez-Lago M."/>
            <person name="Minx P."/>
            <person name="Mollenhauer M.U."/>
            <person name="Montooth K."/>
            <person name="Mount S.M."/>
            <person name="Mu X."/>
            <person name="Myers E."/>
            <person name="Negre B."/>
            <person name="Newfeld S."/>
            <person name="Nielsen R."/>
            <person name="Noor M.A."/>
            <person name="O'Grady P."/>
            <person name="Pachter L."/>
            <person name="Papaceit M."/>
            <person name="Parisi M.J."/>
            <person name="Parisi M."/>
            <person name="Parts L."/>
            <person name="Pedersen J.S."/>
            <person name="Pesole G."/>
            <person name="Phillippy A.M."/>
            <person name="Ponting C.P."/>
            <person name="Pop M."/>
            <person name="Porcelli D."/>
            <person name="Powell J.R."/>
            <person name="Prohaska S."/>
            <person name="Pruitt K."/>
            <person name="Puig M."/>
            <person name="Quesneville H."/>
            <person name="Ram K.R."/>
            <person name="Rand D."/>
            <person name="Rasmussen M.D."/>
            <person name="Reed L.K."/>
            <person name="Reenan R."/>
            <person name="Reily A."/>
            <person name="Remington K.A."/>
            <person name="Rieger T.T."/>
            <person name="Ritchie M.G."/>
            <person name="Robin C."/>
            <person name="Rogers Y.H."/>
            <person name="Rohde C."/>
            <person name="Rozas J."/>
            <person name="Rubenfield M.J."/>
            <person name="Ruiz A."/>
            <person name="Russo S."/>
            <person name="Salzberg S.L."/>
            <person name="Sanchez-Gracia A."/>
            <person name="Saranga D.J."/>
            <person name="Sato H."/>
            <person name="Schaeffer S.W."/>
            <person name="Schatz M.C."/>
            <person name="Schlenke T."/>
            <person name="Schwartz R."/>
            <person name="Segarra C."/>
            <person name="Singh R.S."/>
            <person name="Sirot L."/>
            <person name="Sirota M."/>
            <person name="Sisneros N.B."/>
            <person name="Smith C.D."/>
            <person name="Smith T.F."/>
            <person name="Spieth J."/>
            <person name="Stage D.E."/>
            <person name="Stark A."/>
            <person name="Stephan W."/>
            <person name="Strausberg R.L."/>
            <person name="Strempel S."/>
            <person name="Sturgill D."/>
            <person name="Sutton G."/>
            <person name="Sutton G.G."/>
            <person name="Tao W."/>
            <person name="Teichmann S."/>
            <person name="Tobari Y.N."/>
            <person name="Tomimura Y."/>
            <person name="Tsolas J.M."/>
            <person name="Valente V.L."/>
            <person name="Venter E."/>
            <person name="Venter J.C."/>
            <person name="Vicario S."/>
            <person name="Vieira F.G."/>
            <person name="Vilella A.J."/>
            <person name="Villasante A."/>
            <person name="Walenz B."/>
            <person name="Wang J."/>
            <person name="Wasserman M."/>
            <person name="Watts T."/>
            <person name="Wilson D."/>
            <person name="Wilson R.K."/>
            <person name="Wing R.A."/>
            <person name="Wolfner M.F."/>
            <person name="Wong A."/>
            <person name="Wong G.K."/>
            <person name="Wu C.I."/>
            <person name="Wu G."/>
            <person name="Yamamoto D."/>
            <person name="Yang H.P."/>
            <person name="Yang S.P."/>
            <person name="Yorke J.A."/>
            <person name="Yoshida K."/>
            <person name="Zdobnov E."/>
            <person name="Zhang P."/>
            <person name="Zhang Y."/>
            <person name="Zimin A.V."/>
            <person name="Baldwin J."/>
            <person name="Abdouelleil A."/>
            <person name="Abdulkadir J."/>
            <person name="Abebe A."/>
            <person name="Abera B."/>
            <person name="Abreu J."/>
            <person name="Acer S.C."/>
            <person name="Aftuck L."/>
            <person name="Alexander A."/>
            <person name="An P."/>
            <person name="Anderson E."/>
            <person name="Anderson S."/>
            <person name="Arachi H."/>
            <person name="Azer M."/>
            <person name="Bachantsang P."/>
            <person name="Barry A."/>
            <person name="Bayul T."/>
            <person name="Berlin A."/>
            <person name="Bessette D."/>
            <person name="Bloom T."/>
            <person name="Blye J."/>
            <person name="Boguslavskiy L."/>
            <person name="Bonnet C."/>
            <person name="Boukhgalter B."/>
            <person name="Bourzgui I."/>
            <person name="Brown A."/>
            <person name="Cahill P."/>
            <person name="Channer S."/>
            <person name="Cheshatsang Y."/>
            <person name="Chuda L."/>
            <person name="Citroen M."/>
            <person name="Collymore A."/>
            <person name="Cooke P."/>
            <person name="Costello M."/>
            <person name="D'Aco K."/>
            <person name="Daza R."/>
            <person name="De Haan G."/>
            <person name="DeGray S."/>
            <person name="DeMaso C."/>
            <person name="Dhargay N."/>
            <person name="Dooley K."/>
            <person name="Dooley E."/>
            <person name="Doricent M."/>
            <person name="Dorje P."/>
            <person name="Dorjee K."/>
            <person name="Dupes A."/>
            <person name="Elong R."/>
            <person name="Falk J."/>
            <person name="Farina A."/>
            <person name="Faro S."/>
            <person name="Ferguson D."/>
            <person name="Fisher S."/>
            <person name="Foley C.D."/>
            <person name="Franke A."/>
            <person name="Friedrich D."/>
            <person name="Gadbois L."/>
            <person name="Gearin G."/>
            <person name="Gearin C.R."/>
            <person name="Giannoukos G."/>
            <person name="Goode T."/>
            <person name="Graham J."/>
            <person name="Grandbois E."/>
            <person name="Grewal S."/>
            <person name="Gyaltsen K."/>
            <person name="Hafez N."/>
            <person name="Hagos B."/>
            <person name="Hall J."/>
            <person name="Henson C."/>
            <person name="Hollinger A."/>
            <person name="Honan T."/>
            <person name="Huard M.D."/>
            <person name="Hughes L."/>
            <person name="Hurhula B."/>
            <person name="Husby M.E."/>
            <person name="Kamat A."/>
            <person name="Kanga B."/>
            <person name="Kashin S."/>
            <person name="Khazanovich D."/>
            <person name="Kisner P."/>
            <person name="Lance K."/>
            <person name="Lara M."/>
            <person name="Lee W."/>
            <person name="Lennon N."/>
            <person name="Letendre F."/>
            <person name="LeVine R."/>
            <person name="Lipovsky A."/>
            <person name="Liu X."/>
            <person name="Liu J."/>
            <person name="Liu S."/>
            <person name="Lokyitsang T."/>
            <person name="Lokyitsang Y."/>
            <person name="Lubonja R."/>
            <person name="Lui A."/>
            <person name="MacDonald P."/>
            <person name="Magnisalis V."/>
            <person name="Maru K."/>
            <person name="Matthews C."/>
            <person name="McCusker W."/>
            <person name="McDonough S."/>
            <person name="Mehta T."/>
            <person name="Meldrim J."/>
            <person name="Meneus L."/>
            <person name="Mihai O."/>
            <person name="Mihalev A."/>
            <person name="Mihova T."/>
            <person name="Mittelman R."/>
            <person name="Mlenga V."/>
            <person name="Montmayeur A."/>
            <person name="Mulrain L."/>
            <person name="Navidi A."/>
            <person name="Naylor J."/>
            <person name="Negash T."/>
            <person name="Nguyen T."/>
            <person name="Nguyen N."/>
            <person name="Nicol R."/>
            <person name="Norbu C."/>
            <person name="Norbu N."/>
            <person name="Novod N."/>
            <person name="O'Neill B."/>
            <person name="Osman S."/>
            <person name="Markiewicz E."/>
            <person name="Oyono O.L."/>
            <person name="Patti C."/>
            <person name="Phunkhang P."/>
            <person name="Pierre F."/>
            <person name="Priest M."/>
            <person name="Raghuraman S."/>
            <person name="Rege F."/>
            <person name="Reyes R."/>
            <person name="Rise C."/>
            <person name="Rogov P."/>
            <person name="Ross K."/>
            <person name="Ryan E."/>
            <person name="Settipalli S."/>
            <person name="Shea T."/>
            <person name="Sherpa N."/>
            <person name="Shi L."/>
            <person name="Shih D."/>
            <person name="Sparrow T."/>
            <person name="Spaulding J."/>
            <person name="Stalker J."/>
            <person name="Stange-Thomann N."/>
            <person name="Stavropoulos S."/>
            <person name="Stone C."/>
            <person name="Strader C."/>
            <person name="Tesfaye S."/>
            <person name="Thomson T."/>
            <person name="Thoulutsang Y."/>
            <person name="Thoulutsang D."/>
            <person name="Topham K."/>
            <person name="Topping I."/>
            <person name="Tsamla T."/>
            <person name="Vassiliev H."/>
            <person name="Vo A."/>
            <person name="Wangchuk T."/>
            <person name="Wangdi T."/>
            <person name="Weiand M."/>
            <person name="Wilkinson J."/>
            <person name="Wilson A."/>
            <person name="Yadav S."/>
            <person name="Young G."/>
            <person name="Yu Q."/>
            <person name="Zembek L."/>
            <person name="Zhong D."/>
            <person name="Zimmer A."/>
            <person name="Zwirko Z."/>
            <person name="Jaffe D.B."/>
            <person name="Alvarez P."/>
            <person name="Brockman W."/>
            <person name="Butler J."/>
            <person name="Chin C."/>
            <person name="Gnerre S."/>
            <person name="Grabherr M."/>
            <person name="Kleber M."/>
            <person name="Mauceli E."/>
            <person name="MacCallum I."/>
        </authorList>
    </citation>
    <scope>NUCLEOTIDE SEQUENCE [LARGE SCALE GENOMIC DNA]</scope>
    <source>
        <strain evidence="3">Tucson 15010-1051.87</strain>
    </source>
</reference>
<sequence>MDSAVGQAPESTAEDLRREARRKKILQTAKARLDKLNGLARAAEVNYVDSPATEELDYSDPEVEPSVPFINTFAQQDRIFYSTTNFSTCNADVPNKFVTGRVHIFIASILGYILSHYVKNSLFVPVFLCILIEIFYLKGHQSPQNNILALILPVALLFTGAFVGNKIKQINRLLSILQSLIINLAVNIFCICLSSFLFKLNSVSHVADIK</sequence>
<evidence type="ECO:0000313" key="2">
    <source>
        <dbReference type="EMBL" id="EDW64550.1"/>
    </source>
</evidence>
<proteinExistence type="predicted"/>
<protein>
    <submittedName>
        <fullName evidence="2">Uncharacterized protein</fullName>
    </submittedName>
</protein>
<dbReference type="PhylomeDB" id="B4LR11"/>
<dbReference type="EMBL" id="CH940649">
    <property type="protein sequence ID" value="EDW64550.1"/>
    <property type="molecule type" value="Genomic_DNA"/>
</dbReference>
<dbReference type="KEGG" id="dvi:6629129"/>
<accession>B4LR11</accession>
<keyword evidence="1" id="KW-0812">Transmembrane</keyword>
<feature type="transmembrane region" description="Helical" evidence="1">
    <location>
        <begin position="145"/>
        <end position="164"/>
    </location>
</feature>
<keyword evidence="1" id="KW-0472">Membrane</keyword>
<dbReference type="eggNOG" id="ENOG502SC5B">
    <property type="taxonomic scope" value="Eukaryota"/>
</dbReference>
<keyword evidence="3" id="KW-1185">Reference proteome</keyword>
<dbReference type="InParanoid" id="B4LR11"/>
<dbReference type="Proteomes" id="UP000008792">
    <property type="component" value="Unassembled WGS sequence"/>
</dbReference>
<evidence type="ECO:0000256" key="1">
    <source>
        <dbReference type="SAM" id="Phobius"/>
    </source>
</evidence>